<dbReference type="Proteomes" id="UP000799771">
    <property type="component" value="Unassembled WGS sequence"/>
</dbReference>
<sequence length="81" mass="9637">MDEISQQEAEPVTRYPACASVPFWPPCFWIRLDCCFVARRLWFSLTFALLGWTHRRHSNYVLLTRIESSSTHFTHRIDATY</sequence>
<keyword evidence="2" id="KW-1185">Reference proteome</keyword>
<evidence type="ECO:0000313" key="2">
    <source>
        <dbReference type="Proteomes" id="UP000799771"/>
    </source>
</evidence>
<accession>A0A6A6AMI8</accession>
<dbReference type="AlphaFoldDB" id="A0A6A6AMI8"/>
<evidence type="ECO:0000313" key="1">
    <source>
        <dbReference type="EMBL" id="KAF2132144.1"/>
    </source>
</evidence>
<proteinExistence type="predicted"/>
<dbReference type="RefSeq" id="XP_033526531.1">
    <property type="nucleotide sequence ID" value="XM_033662399.1"/>
</dbReference>
<protein>
    <submittedName>
        <fullName evidence="1">Uncharacterized protein</fullName>
    </submittedName>
</protein>
<reference evidence="1" key="1">
    <citation type="journal article" date="2020" name="Stud. Mycol.">
        <title>101 Dothideomycetes genomes: a test case for predicting lifestyles and emergence of pathogens.</title>
        <authorList>
            <person name="Haridas S."/>
            <person name="Albert R."/>
            <person name="Binder M."/>
            <person name="Bloem J."/>
            <person name="Labutti K."/>
            <person name="Salamov A."/>
            <person name="Andreopoulos B."/>
            <person name="Baker S."/>
            <person name="Barry K."/>
            <person name="Bills G."/>
            <person name="Bluhm B."/>
            <person name="Cannon C."/>
            <person name="Castanera R."/>
            <person name="Culley D."/>
            <person name="Daum C."/>
            <person name="Ezra D."/>
            <person name="Gonzalez J."/>
            <person name="Henrissat B."/>
            <person name="Kuo A."/>
            <person name="Liang C."/>
            <person name="Lipzen A."/>
            <person name="Lutzoni F."/>
            <person name="Magnuson J."/>
            <person name="Mondo S."/>
            <person name="Nolan M."/>
            <person name="Ohm R."/>
            <person name="Pangilinan J."/>
            <person name="Park H.-J."/>
            <person name="Ramirez L."/>
            <person name="Alfaro M."/>
            <person name="Sun H."/>
            <person name="Tritt A."/>
            <person name="Yoshinaga Y."/>
            <person name="Zwiers L.-H."/>
            <person name="Turgeon B."/>
            <person name="Goodwin S."/>
            <person name="Spatafora J."/>
            <person name="Crous P."/>
            <person name="Grigoriev I."/>
        </authorList>
    </citation>
    <scope>NUCLEOTIDE SEQUENCE</scope>
    <source>
        <strain evidence="1">CBS 119687</strain>
    </source>
</reference>
<dbReference type="EMBL" id="ML977501">
    <property type="protein sequence ID" value="KAF2132144.1"/>
    <property type="molecule type" value="Genomic_DNA"/>
</dbReference>
<organism evidence="1 2">
    <name type="scientific">Dothidotthia symphoricarpi CBS 119687</name>
    <dbReference type="NCBI Taxonomy" id="1392245"/>
    <lineage>
        <taxon>Eukaryota</taxon>
        <taxon>Fungi</taxon>
        <taxon>Dikarya</taxon>
        <taxon>Ascomycota</taxon>
        <taxon>Pezizomycotina</taxon>
        <taxon>Dothideomycetes</taxon>
        <taxon>Pleosporomycetidae</taxon>
        <taxon>Pleosporales</taxon>
        <taxon>Dothidotthiaceae</taxon>
        <taxon>Dothidotthia</taxon>
    </lineage>
</organism>
<name>A0A6A6AMI8_9PLEO</name>
<gene>
    <name evidence="1" type="ORF">P153DRAFT_185074</name>
</gene>
<dbReference type="GeneID" id="54402831"/>